<dbReference type="Pfam" id="PF04230">
    <property type="entry name" value="PS_pyruv_trans"/>
    <property type="match status" value="1"/>
</dbReference>
<keyword evidence="1" id="KW-0328">Glycosyltransferase</keyword>
<evidence type="ECO:0000256" key="2">
    <source>
        <dbReference type="ARBA" id="ARBA00022679"/>
    </source>
</evidence>
<dbReference type="AlphaFoldDB" id="A0A7R7EHX8"/>
<dbReference type="PANTHER" id="PTHR22916:SF51">
    <property type="entry name" value="GLYCOSYLTRANSFERASE EPSH-RELATED"/>
    <property type="match status" value="1"/>
</dbReference>
<dbReference type="InterPro" id="IPR001173">
    <property type="entry name" value="Glyco_trans_2-like"/>
</dbReference>
<dbReference type="PANTHER" id="PTHR22916">
    <property type="entry name" value="GLYCOSYLTRANSFERASE"/>
    <property type="match status" value="1"/>
</dbReference>
<organism evidence="5 6">
    <name type="scientific">Anaeromicropila herbilytica</name>
    <dbReference type="NCBI Taxonomy" id="2785025"/>
    <lineage>
        <taxon>Bacteria</taxon>
        <taxon>Bacillati</taxon>
        <taxon>Bacillota</taxon>
        <taxon>Clostridia</taxon>
        <taxon>Lachnospirales</taxon>
        <taxon>Lachnospiraceae</taxon>
        <taxon>Anaeromicropila</taxon>
    </lineage>
</organism>
<sequence>MNKEGDLITIIVPIYKVEDYLNKCIESIRKQTYQNIEIILVDDGSPDKCPQICDKYSEIDERIRVIHQVNGGLSSARNRGIDIAKGKFIGFVDSDDYIEPTMFERLYDGIQRYDCDIAICRHYVEVKDKLLIDMPPVDRECVYDSKIANQYLIEDKAIRSYAWDKLYKAELFHKIRFPVGRNYEDIATTYKLFDQAKVICQLQSYEYYYQIRENCISDNRSIDKWYKNCRDIVISMSERYEYFSNKRDLKLKELSFAKLVPYLITYMKLGYQLRSYHDLDHYKQFLKKHKEEISRNPYISKKNKTIALCLTYPNTICSIGIPIMDRMKKVSMIGKVYHKVNDFILIRKKFDFSLQQGKKLRLFLFETPCFDNMGDHAIAYAGKMFFEKLTQEIPEIQIIEVSGWDTLMAVRQLKKEKRKNDVFICQGGGNMGNLYLFAEEFRRKIMKAFSDHVIIVFPQTIFFTEDKHGLRELEKSKKIYNRCSKLTLLARDQVSYDRMKKSFKCRVIPMVDVVTSIDATEYAAKKREGSIICLRSDKESALSKEDNKKIRIICEQFFLNSLITDTVTLEDINVEERDDALKAKWSLFGKAEMVVTDRLHGMIFSLITGTPCIVLGNNHHKVKETYNTLAKCDYLYYVDSIDEVASTIEKIKNKAMPASITRFDDEFKQLNSYLVEIIKG</sequence>
<dbReference type="Proteomes" id="UP000595897">
    <property type="component" value="Chromosome"/>
</dbReference>
<dbReference type="Pfam" id="PF00535">
    <property type="entry name" value="Glycos_transf_2"/>
    <property type="match status" value="1"/>
</dbReference>
<evidence type="ECO:0000313" key="6">
    <source>
        <dbReference type="Proteomes" id="UP000595897"/>
    </source>
</evidence>
<name>A0A7R7EHX8_9FIRM</name>
<evidence type="ECO:0000259" key="4">
    <source>
        <dbReference type="Pfam" id="PF04230"/>
    </source>
</evidence>
<evidence type="ECO:0008006" key="7">
    <source>
        <dbReference type="Google" id="ProtNLM"/>
    </source>
</evidence>
<gene>
    <name evidence="5" type="ORF">bsdtb5_03190</name>
</gene>
<keyword evidence="2" id="KW-0808">Transferase</keyword>
<feature type="domain" description="Glycosyltransferase 2-like" evidence="3">
    <location>
        <begin position="9"/>
        <end position="129"/>
    </location>
</feature>
<reference evidence="5 6" key="1">
    <citation type="submission" date="2020-11" db="EMBL/GenBank/DDBJ databases">
        <title>Draft genome sequencing of a Lachnospiraceae strain isolated from anoxic soil subjected to BSD treatment.</title>
        <authorList>
            <person name="Uek A."/>
            <person name="Tonouchi A."/>
        </authorList>
    </citation>
    <scope>NUCLEOTIDE SEQUENCE [LARGE SCALE GENOMIC DNA]</scope>
    <source>
        <strain evidence="5 6">TB5</strain>
    </source>
</reference>
<proteinExistence type="predicted"/>
<feature type="domain" description="Polysaccharide pyruvyl transferase" evidence="4">
    <location>
        <begin position="372"/>
        <end position="619"/>
    </location>
</feature>
<dbReference type="SUPFAM" id="SSF53448">
    <property type="entry name" value="Nucleotide-diphospho-sugar transferases"/>
    <property type="match status" value="1"/>
</dbReference>
<evidence type="ECO:0000313" key="5">
    <source>
        <dbReference type="EMBL" id="BCN29024.1"/>
    </source>
</evidence>
<accession>A0A7R7EHX8</accession>
<evidence type="ECO:0000259" key="3">
    <source>
        <dbReference type="Pfam" id="PF00535"/>
    </source>
</evidence>
<dbReference type="EMBL" id="AP024169">
    <property type="protein sequence ID" value="BCN29024.1"/>
    <property type="molecule type" value="Genomic_DNA"/>
</dbReference>
<protein>
    <recommendedName>
        <fullName evidence="7">Glycosyltransferase</fullName>
    </recommendedName>
</protein>
<dbReference type="KEGG" id="ahb:bsdtb5_03190"/>
<dbReference type="InterPro" id="IPR007345">
    <property type="entry name" value="Polysacch_pyruvyl_Trfase"/>
</dbReference>
<dbReference type="Gene3D" id="3.90.550.10">
    <property type="entry name" value="Spore Coat Polysaccharide Biosynthesis Protein SpsA, Chain A"/>
    <property type="match status" value="1"/>
</dbReference>
<dbReference type="RefSeq" id="WP_271714323.1">
    <property type="nucleotide sequence ID" value="NZ_AP024169.1"/>
</dbReference>
<dbReference type="GO" id="GO:0016757">
    <property type="term" value="F:glycosyltransferase activity"/>
    <property type="evidence" value="ECO:0007669"/>
    <property type="project" value="UniProtKB-KW"/>
</dbReference>
<keyword evidence="6" id="KW-1185">Reference proteome</keyword>
<dbReference type="InterPro" id="IPR029044">
    <property type="entry name" value="Nucleotide-diphossugar_trans"/>
</dbReference>
<dbReference type="CDD" id="cd00761">
    <property type="entry name" value="Glyco_tranf_GTA_type"/>
    <property type="match status" value="1"/>
</dbReference>
<evidence type="ECO:0000256" key="1">
    <source>
        <dbReference type="ARBA" id="ARBA00022676"/>
    </source>
</evidence>